<keyword evidence="6 7" id="KW-0143">Chaperone</keyword>
<dbReference type="GO" id="GO:0030150">
    <property type="term" value="P:protein import into mitochondrial matrix"/>
    <property type="evidence" value="ECO:0007669"/>
    <property type="project" value="TreeGrafter"/>
</dbReference>
<dbReference type="InterPro" id="IPR009012">
    <property type="entry name" value="GrpE_head"/>
</dbReference>
<dbReference type="HAMAP" id="MF_01151">
    <property type="entry name" value="GrpE"/>
    <property type="match status" value="1"/>
</dbReference>
<organism evidence="10">
    <name type="scientific">Xenopsylla cheopis</name>
    <name type="common">Oriental rat flea</name>
    <name type="synonym">Pulex cheopis</name>
    <dbReference type="NCBI Taxonomy" id="163159"/>
    <lineage>
        <taxon>Eukaryota</taxon>
        <taxon>Metazoa</taxon>
        <taxon>Ecdysozoa</taxon>
        <taxon>Arthropoda</taxon>
        <taxon>Hexapoda</taxon>
        <taxon>Insecta</taxon>
        <taxon>Pterygota</taxon>
        <taxon>Neoptera</taxon>
        <taxon>Endopterygota</taxon>
        <taxon>Siphonaptera</taxon>
        <taxon>Pulicidae</taxon>
        <taxon>Xenopsyllinae</taxon>
        <taxon>Xenopsylla</taxon>
    </lineage>
</organism>
<dbReference type="GO" id="GO:0051082">
    <property type="term" value="F:unfolded protein binding"/>
    <property type="evidence" value="ECO:0007669"/>
    <property type="project" value="TreeGrafter"/>
</dbReference>
<dbReference type="GO" id="GO:0006457">
    <property type="term" value="P:protein folding"/>
    <property type="evidence" value="ECO:0007669"/>
    <property type="project" value="InterPro"/>
</dbReference>
<evidence type="ECO:0000313" key="10">
    <source>
        <dbReference type="EMBL" id="NOV48900.1"/>
    </source>
</evidence>
<keyword evidence="9" id="KW-0175">Coiled coil</keyword>
<evidence type="ECO:0000256" key="4">
    <source>
        <dbReference type="ARBA" id="ARBA00022490"/>
    </source>
</evidence>
<reference evidence="10" key="1">
    <citation type="submission" date="2020-03" db="EMBL/GenBank/DDBJ databases">
        <title>Transcriptomic Profiling of the Digestive Tract of the Rat Flea, Xenopsylla cheopis, Following Blood Feeding and Infection with Yersinia pestis.</title>
        <authorList>
            <person name="Bland D.M."/>
            <person name="Martens C.A."/>
            <person name="Virtaneva K."/>
            <person name="Kanakabandi K."/>
            <person name="Long D."/>
            <person name="Rosenke R."/>
            <person name="Saturday G.A."/>
            <person name="Hoyt F.H."/>
            <person name="Bruno D.P."/>
            <person name="Ribeiro J.M.C."/>
            <person name="Hinnebusch J."/>
        </authorList>
    </citation>
    <scope>NUCLEOTIDE SEQUENCE</scope>
</reference>
<sequence>MAIAIKSASVRGLLKLARVKFPTCNEKFHPLLISTRTTATKEAQPEETVDPLQVIAEKFVGKAELTENEKKLVVEIDRLNKEVGTLTEDKLELDDKYKRSLADRENVRQRLTKQIEEAKQFGIQGFCKDLIEVADVLDTATKSVPVSEVNEKNPHLKNLYEGLTMTNASLKQMFGRHKLEAVNPIDLKFDPNFHEALTQQEVKDKEAGMVVSVIKIGYKLHERCLRPALVCVSKSP</sequence>
<accession>A0A6M2DTG2</accession>
<dbReference type="InterPro" id="IPR000740">
    <property type="entry name" value="GrpE"/>
</dbReference>
<dbReference type="EMBL" id="GIIL01005174">
    <property type="protein sequence ID" value="NOV48900.1"/>
    <property type="molecule type" value="Transcribed_RNA"/>
</dbReference>
<evidence type="ECO:0000256" key="1">
    <source>
        <dbReference type="ARBA" id="ARBA00004496"/>
    </source>
</evidence>
<protein>
    <recommendedName>
        <fullName evidence="7">GrpE protein homolog</fullName>
    </recommendedName>
</protein>
<evidence type="ECO:0000256" key="9">
    <source>
        <dbReference type="SAM" id="Coils"/>
    </source>
</evidence>
<evidence type="ECO:0000256" key="8">
    <source>
        <dbReference type="RuleBase" id="RU004478"/>
    </source>
</evidence>
<dbReference type="GO" id="GO:0000774">
    <property type="term" value="F:adenyl-nucleotide exchange factor activity"/>
    <property type="evidence" value="ECO:0007669"/>
    <property type="project" value="InterPro"/>
</dbReference>
<evidence type="ECO:0000256" key="5">
    <source>
        <dbReference type="ARBA" id="ARBA00023016"/>
    </source>
</evidence>
<dbReference type="InterPro" id="IPR013805">
    <property type="entry name" value="GrpE_CC"/>
</dbReference>
<dbReference type="Gene3D" id="3.90.20.20">
    <property type="match status" value="1"/>
</dbReference>
<name>A0A6M2DTG2_XENCH</name>
<comment type="subcellular location">
    <subcellularLocation>
        <location evidence="1">Cytoplasm</location>
    </subcellularLocation>
    <subcellularLocation>
        <location evidence="7">Mitochondrion matrix</location>
    </subcellularLocation>
</comment>
<proteinExistence type="inferred from homology"/>
<keyword evidence="4" id="KW-0963">Cytoplasm</keyword>
<dbReference type="GO" id="GO:0001405">
    <property type="term" value="C:PAM complex, Tim23 associated import motor"/>
    <property type="evidence" value="ECO:0007669"/>
    <property type="project" value="TreeGrafter"/>
</dbReference>
<dbReference type="PROSITE" id="PS01071">
    <property type="entry name" value="GRPE"/>
    <property type="match status" value="1"/>
</dbReference>
<dbReference type="GO" id="GO:0042803">
    <property type="term" value="F:protein homodimerization activity"/>
    <property type="evidence" value="ECO:0007669"/>
    <property type="project" value="InterPro"/>
</dbReference>
<evidence type="ECO:0000256" key="3">
    <source>
        <dbReference type="ARBA" id="ARBA00011738"/>
    </source>
</evidence>
<feature type="coiled-coil region" evidence="9">
    <location>
        <begin position="62"/>
        <end position="96"/>
    </location>
</feature>
<keyword evidence="5" id="KW-0346">Stress response</keyword>
<comment type="subunit">
    <text evidence="3">Homodimer.</text>
</comment>
<dbReference type="CDD" id="cd00446">
    <property type="entry name" value="GrpE"/>
    <property type="match status" value="1"/>
</dbReference>
<comment type="function">
    <text evidence="7">Essential component of the PAM complex, a complex required for the translocation of transit peptide-containing proteins from the inner membrane into the mitochondrial matrix in an ATP-dependent manner.</text>
</comment>
<dbReference type="FunFam" id="2.30.22.10:FF:000001">
    <property type="entry name" value="Protein GrpE"/>
    <property type="match status" value="1"/>
</dbReference>
<dbReference type="Pfam" id="PF01025">
    <property type="entry name" value="GrpE"/>
    <property type="match status" value="1"/>
</dbReference>
<dbReference type="PANTHER" id="PTHR21237:SF23">
    <property type="entry name" value="GRPE PROTEIN HOMOLOG, MITOCHONDRIAL"/>
    <property type="match status" value="1"/>
</dbReference>
<dbReference type="FunFam" id="3.90.20.20:FF:000003">
    <property type="entry name" value="GrpE protein homolog"/>
    <property type="match status" value="1"/>
</dbReference>
<dbReference type="SUPFAM" id="SSF51064">
    <property type="entry name" value="Head domain of nucleotide exchange factor GrpE"/>
    <property type="match status" value="1"/>
</dbReference>
<dbReference type="Gene3D" id="2.30.22.10">
    <property type="entry name" value="Head domain of nucleotide exchange factor GrpE"/>
    <property type="match status" value="1"/>
</dbReference>
<evidence type="ECO:0000256" key="2">
    <source>
        <dbReference type="ARBA" id="ARBA00009054"/>
    </source>
</evidence>
<dbReference type="SUPFAM" id="SSF58014">
    <property type="entry name" value="Coiled-coil domain of nucleotide exchange factor GrpE"/>
    <property type="match status" value="1"/>
</dbReference>
<comment type="similarity">
    <text evidence="2 8">Belongs to the GrpE family.</text>
</comment>
<keyword evidence="7" id="KW-0496">Mitochondrion</keyword>
<evidence type="ECO:0000256" key="7">
    <source>
        <dbReference type="RuleBase" id="RU000640"/>
    </source>
</evidence>
<dbReference type="GO" id="GO:0051087">
    <property type="term" value="F:protein-folding chaperone binding"/>
    <property type="evidence" value="ECO:0007669"/>
    <property type="project" value="InterPro"/>
</dbReference>
<evidence type="ECO:0000256" key="6">
    <source>
        <dbReference type="ARBA" id="ARBA00023186"/>
    </source>
</evidence>
<dbReference type="PANTHER" id="PTHR21237">
    <property type="entry name" value="GRPE PROTEIN"/>
    <property type="match status" value="1"/>
</dbReference>
<dbReference type="PRINTS" id="PR00773">
    <property type="entry name" value="GRPEPROTEIN"/>
</dbReference>
<dbReference type="AlphaFoldDB" id="A0A6M2DTG2"/>